<dbReference type="AlphaFoldDB" id="A0A090S1E6"/>
<name>A0A090S1E6_9VIBR</name>
<gene>
    <name evidence="1" type="ORF">JCM19235_5007</name>
</gene>
<keyword evidence="2" id="KW-1185">Reference proteome</keyword>
<reference evidence="1 2" key="2">
    <citation type="submission" date="2014-09" db="EMBL/GenBank/DDBJ databases">
        <authorList>
            <consortium name="NBRP consortium"/>
            <person name="Sawabe T."/>
            <person name="Meirelles P."/>
            <person name="Nakanishi M."/>
            <person name="Sayaka M."/>
            <person name="Hattori M."/>
            <person name="Ohkuma M."/>
        </authorList>
    </citation>
    <scope>NUCLEOTIDE SEQUENCE [LARGE SCALE GENOMIC DNA]</scope>
    <source>
        <strain evidence="2">JCM19235</strain>
    </source>
</reference>
<comment type="caution">
    <text evidence="1">The sequence shown here is derived from an EMBL/GenBank/DDBJ whole genome shotgun (WGS) entry which is preliminary data.</text>
</comment>
<protein>
    <submittedName>
        <fullName evidence="1">Uncharacterized protein</fullName>
    </submittedName>
</protein>
<proteinExistence type="predicted"/>
<accession>A0A090S1E6</accession>
<dbReference type="Proteomes" id="UP000029228">
    <property type="component" value="Unassembled WGS sequence"/>
</dbReference>
<dbReference type="EMBL" id="BBMR01000008">
    <property type="protein sequence ID" value="GAL21525.1"/>
    <property type="molecule type" value="Genomic_DNA"/>
</dbReference>
<evidence type="ECO:0000313" key="1">
    <source>
        <dbReference type="EMBL" id="GAL21525.1"/>
    </source>
</evidence>
<reference evidence="1 2" key="1">
    <citation type="submission" date="2014-09" db="EMBL/GenBank/DDBJ databases">
        <title>Vibrio maritimus JCM 19235. (C45) whole genome shotgun sequence.</title>
        <authorList>
            <person name="Sawabe T."/>
            <person name="Meirelles P."/>
            <person name="Nakanishi M."/>
            <person name="Sayaka M."/>
            <person name="Hattori M."/>
            <person name="Ohkuma M."/>
        </authorList>
    </citation>
    <scope>NUCLEOTIDE SEQUENCE [LARGE SCALE GENOMIC DNA]</scope>
    <source>
        <strain evidence="2">JCM19235</strain>
    </source>
</reference>
<organism evidence="1 2">
    <name type="scientific">Vibrio maritimus</name>
    <dbReference type="NCBI Taxonomy" id="990268"/>
    <lineage>
        <taxon>Bacteria</taxon>
        <taxon>Pseudomonadati</taxon>
        <taxon>Pseudomonadota</taxon>
        <taxon>Gammaproteobacteria</taxon>
        <taxon>Vibrionales</taxon>
        <taxon>Vibrionaceae</taxon>
        <taxon>Vibrio</taxon>
    </lineage>
</organism>
<dbReference type="STRING" id="990268.JCM19235_5007"/>
<sequence length="45" mass="5056">MAGTYLKILCRVEHDKGLTQTPQQNYANGFGLQHKETGFDFAQTP</sequence>
<evidence type="ECO:0000313" key="2">
    <source>
        <dbReference type="Proteomes" id="UP000029228"/>
    </source>
</evidence>